<reference evidence="2" key="1">
    <citation type="submission" date="2025-08" db="UniProtKB">
        <authorList>
            <consortium name="RefSeq"/>
        </authorList>
    </citation>
    <scope>IDENTIFICATION</scope>
</reference>
<name>A0A6P7SMD6_9MOLL</name>
<evidence type="ECO:0000313" key="2">
    <source>
        <dbReference type="RefSeq" id="XP_029639450.1"/>
    </source>
</evidence>
<keyword evidence="1" id="KW-1185">Reference proteome</keyword>
<dbReference type="PANTHER" id="PTHR45913">
    <property type="entry name" value="EPM2A-INTERACTING PROTEIN 1"/>
    <property type="match status" value="1"/>
</dbReference>
<protein>
    <submittedName>
        <fullName evidence="2">Zinc finger BED domain-containing protein 5-like</fullName>
    </submittedName>
</protein>
<dbReference type="RefSeq" id="XP_029639450.1">
    <property type="nucleotide sequence ID" value="XM_029783590.1"/>
</dbReference>
<sequence length="118" mass="13524">MDSDFKCLLLLTEVQWLSKGKVLSRFIYLQTEICFFEAENSGFEFLNDENGVLKVAFLNDLFEKLNVLNLSLQGANENNITITGKLKSFTDKLELWIRKVKNSQLDCFSGVEAFSKQV</sequence>
<evidence type="ECO:0000313" key="1">
    <source>
        <dbReference type="Proteomes" id="UP000515154"/>
    </source>
</evidence>
<dbReference type="Proteomes" id="UP000515154">
    <property type="component" value="Linkage group LG7"/>
</dbReference>
<dbReference type="AlphaFoldDB" id="A0A6P7SMD6"/>
<organism evidence="1 2">
    <name type="scientific">Octopus sinensis</name>
    <name type="common">East Asian common octopus</name>
    <dbReference type="NCBI Taxonomy" id="2607531"/>
    <lineage>
        <taxon>Eukaryota</taxon>
        <taxon>Metazoa</taxon>
        <taxon>Spiralia</taxon>
        <taxon>Lophotrochozoa</taxon>
        <taxon>Mollusca</taxon>
        <taxon>Cephalopoda</taxon>
        <taxon>Coleoidea</taxon>
        <taxon>Octopodiformes</taxon>
        <taxon>Octopoda</taxon>
        <taxon>Incirrata</taxon>
        <taxon>Octopodidae</taxon>
        <taxon>Octopus</taxon>
    </lineage>
</organism>
<dbReference type="PANTHER" id="PTHR45913:SF19">
    <property type="entry name" value="LOW QUALITY PROTEIN: ZINC FINGER BED DOMAIN-CONTAINING PROTEIN 5-LIKE"/>
    <property type="match status" value="1"/>
</dbReference>
<proteinExistence type="predicted"/>
<accession>A0A6P7SMD6</accession>
<dbReference type="KEGG" id="osn:115214394"/>
<gene>
    <name evidence="2" type="primary">LOC115214394</name>
</gene>